<keyword evidence="2" id="KW-0732">Signal</keyword>
<dbReference type="HOGENOM" id="CLU_1209624_0_0_1"/>
<evidence type="ECO:0000313" key="4">
    <source>
        <dbReference type="Proteomes" id="UP000011761"/>
    </source>
</evidence>
<dbReference type="RefSeq" id="XP_007676535.1">
    <property type="nucleotide sequence ID" value="XM_007678345.1"/>
</dbReference>
<sequence>MKPIITLAVATFAALVAAQQGPTYVNGTFLCPDPDGSYCAASNIIIRCNNGTGEAGNCNDNLAGEPPTDVFFAECFSCGTNSSQSACSKQGIVYPGSGSGLGSTPFSANDTSVCAASPPTPYGSNTTTTSSAPFNNGTSTSITASASNTSFVTTSASTTPVFISTNPGGPVILASSTPTQSASQSSASSAPNSSSSGAPAYTGAASGSVYSGAGAVVGFVAVLAGFAGL</sequence>
<feature type="chain" id="PRO_5004022033" description="Carbohydrate-binding module family 52 protein" evidence="2">
    <location>
        <begin position="19"/>
        <end position="229"/>
    </location>
</feature>
<proteinExistence type="predicted"/>
<evidence type="ECO:0000313" key="3">
    <source>
        <dbReference type="EMBL" id="EMC96480.1"/>
    </source>
</evidence>
<dbReference type="Proteomes" id="UP000011761">
    <property type="component" value="Unassembled WGS sequence"/>
</dbReference>
<feature type="compositionally biased region" description="Low complexity" evidence="1">
    <location>
        <begin position="174"/>
        <end position="198"/>
    </location>
</feature>
<gene>
    <name evidence="3" type="ORF">BAUCODRAFT_476276</name>
</gene>
<dbReference type="OrthoDB" id="5426294at2759"/>
<dbReference type="OMA" id="CIVQGGS"/>
<dbReference type="GeneID" id="19114721"/>
<dbReference type="EMBL" id="KB445555">
    <property type="protein sequence ID" value="EMC96480.1"/>
    <property type="molecule type" value="Genomic_DNA"/>
</dbReference>
<accession>M2NC73</accession>
<evidence type="ECO:0000256" key="2">
    <source>
        <dbReference type="SAM" id="SignalP"/>
    </source>
</evidence>
<dbReference type="AlphaFoldDB" id="M2NC73"/>
<keyword evidence="4" id="KW-1185">Reference proteome</keyword>
<reference evidence="3 4" key="1">
    <citation type="journal article" date="2012" name="PLoS Pathog.">
        <title>Diverse lifestyles and strategies of plant pathogenesis encoded in the genomes of eighteen Dothideomycetes fungi.</title>
        <authorList>
            <person name="Ohm R.A."/>
            <person name="Feau N."/>
            <person name="Henrissat B."/>
            <person name="Schoch C.L."/>
            <person name="Horwitz B.A."/>
            <person name="Barry K.W."/>
            <person name="Condon B.J."/>
            <person name="Copeland A.C."/>
            <person name="Dhillon B."/>
            <person name="Glaser F."/>
            <person name="Hesse C.N."/>
            <person name="Kosti I."/>
            <person name="LaButti K."/>
            <person name="Lindquist E.A."/>
            <person name="Lucas S."/>
            <person name="Salamov A.A."/>
            <person name="Bradshaw R.E."/>
            <person name="Ciuffetti L."/>
            <person name="Hamelin R.C."/>
            <person name="Kema G.H.J."/>
            <person name="Lawrence C."/>
            <person name="Scott J.A."/>
            <person name="Spatafora J.W."/>
            <person name="Turgeon B.G."/>
            <person name="de Wit P.J.G.M."/>
            <person name="Zhong S."/>
            <person name="Goodwin S.B."/>
            <person name="Grigoriev I.V."/>
        </authorList>
    </citation>
    <scope>NUCLEOTIDE SEQUENCE [LARGE SCALE GENOMIC DNA]</scope>
    <source>
        <strain evidence="3 4">UAMH 10762</strain>
    </source>
</reference>
<feature type="signal peptide" evidence="2">
    <location>
        <begin position="1"/>
        <end position="18"/>
    </location>
</feature>
<name>M2NC73_BAUPA</name>
<dbReference type="KEGG" id="bcom:BAUCODRAFT_476276"/>
<organism evidence="3 4">
    <name type="scientific">Baudoinia panamericana (strain UAMH 10762)</name>
    <name type="common">Angels' share fungus</name>
    <name type="synonym">Baudoinia compniacensis (strain UAMH 10762)</name>
    <dbReference type="NCBI Taxonomy" id="717646"/>
    <lineage>
        <taxon>Eukaryota</taxon>
        <taxon>Fungi</taxon>
        <taxon>Dikarya</taxon>
        <taxon>Ascomycota</taxon>
        <taxon>Pezizomycotina</taxon>
        <taxon>Dothideomycetes</taxon>
        <taxon>Dothideomycetidae</taxon>
        <taxon>Mycosphaerellales</taxon>
        <taxon>Teratosphaeriaceae</taxon>
        <taxon>Baudoinia</taxon>
    </lineage>
</organism>
<dbReference type="STRING" id="717646.M2NC73"/>
<evidence type="ECO:0000256" key="1">
    <source>
        <dbReference type="SAM" id="MobiDB-lite"/>
    </source>
</evidence>
<protein>
    <recommendedName>
        <fullName evidence="5">Carbohydrate-binding module family 52 protein</fullName>
    </recommendedName>
</protein>
<feature type="region of interest" description="Disordered" evidence="1">
    <location>
        <begin position="173"/>
        <end position="198"/>
    </location>
</feature>
<evidence type="ECO:0008006" key="5">
    <source>
        <dbReference type="Google" id="ProtNLM"/>
    </source>
</evidence>